<dbReference type="SUPFAM" id="SSF160631">
    <property type="entry name" value="SMI1/KNR4-like"/>
    <property type="match status" value="1"/>
</dbReference>
<protein>
    <recommendedName>
        <fullName evidence="3">SMI1/KNR4 family protein</fullName>
    </recommendedName>
</protein>
<reference evidence="1 2" key="1">
    <citation type="submission" date="2022-06" db="EMBL/GenBank/DDBJ databases">
        <title>Whole genome sequence of Streptomyces griseoincarnatus RB7AG.</title>
        <authorList>
            <person name="Ray L."/>
            <person name="Behera S."/>
            <person name="Panda A.N."/>
        </authorList>
    </citation>
    <scope>NUCLEOTIDE SEQUENCE [LARGE SCALE GENOMIC DNA]</scope>
    <source>
        <strain evidence="1 2">RB7AG</strain>
    </source>
</reference>
<evidence type="ECO:0000313" key="1">
    <source>
        <dbReference type="EMBL" id="MCM2515791.1"/>
    </source>
</evidence>
<accession>A0ABT0VWS1</accession>
<sequence>MPADLGEDEQVDWNSLRSTWRMTFPSDYMAFIAHYGAGTIDDSVSVLAPDIPDQCELGGMAGETRTAQDLWHADPAPVLAWGVTVAADIICWKTVHADPDRWPVVVWRRQSSSPRWLEFNMGMTNFLCGMFFREFDECPLGDATLWGSPTPRFISNRQQQRLLDTGVDPWTGEPDPYAGLSFDD</sequence>
<dbReference type="RefSeq" id="WP_251099159.1">
    <property type="nucleotide sequence ID" value="NZ_JAMQBH010000011.1"/>
</dbReference>
<dbReference type="Proteomes" id="UP001523263">
    <property type="component" value="Unassembled WGS sequence"/>
</dbReference>
<evidence type="ECO:0008006" key="3">
    <source>
        <dbReference type="Google" id="ProtNLM"/>
    </source>
</evidence>
<dbReference type="EMBL" id="JAMQBH010000011">
    <property type="protein sequence ID" value="MCM2515791.1"/>
    <property type="molecule type" value="Genomic_DNA"/>
</dbReference>
<keyword evidence="2" id="KW-1185">Reference proteome</keyword>
<dbReference type="InterPro" id="IPR037883">
    <property type="entry name" value="Knr4/Smi1-like_sf"/>
</dbReference>
<comment type="caution">
    <text evidence="1">The sequence shown here is derived from an EMBL/GenBank/DDBJ whole genome shotgun (WGS) entry which is preliminary data.</text>
</comment>
<evidence type="ECO:0000313" key="2">
    <source>
        <dbReference type="Proteomes" id="UP001523263"/>
    </source>
</evidence>
<gene>
    <name evidence="1" type="ORF">NC658_21420</name>
</gene>
<name>A0ABT0VWS1_STRGI</name>
<proteinExistence type="predicted"/>
<organism evidence="1 2">
    <name type="scientific">Streptomyces griseoincarnatus</name>
    <dbReference type="NCBI Taxonomy" id="29305"/>
    <lineage>
        <taxon>Bacteria</taxon>
        <taxon>Bacillati</taxon>
        <taxon>Actinomycetota</taxon>
        <taxon>Actinomycetes</taxon>
        <taxon>Kitasatosporales</taxon>
        <taxon>Streptomycetaceae</taxon>
        <taxon>Streptomyces</taxon>
        <taxon>Streptomyces griseoincarnatus group</taxon>
    </lineage>
</organism>